<dbReference type="InterPro" id="IPR021562">
    <property type="entry name" value="DUF3007"/>
</dbReference>
<feature type="transmembrane region" description="Helical" evidence="1">
    <location>
        <begin position="36"/>
        <end position="54"/>
    </location>
</feature>
<keyword evidence="1" id="KW-0472">Membrane</keyword>
<organism evidence="2 3">
    <name type="scientific">Leptolyngbya foveolarum</name>
    <dbReference type="NCBI Taxonomy" id="47253"/>
    <lineage>
        <taxon>Bacteria</taxon>
        <taxon>Bacillati</taxon>
        <taxon>Cyanobacteriota</taxon>
        <taxon>Cyanophyceae</taxon>
        <taxon>Leptolyngbyales</taxon>
        <taxon>Leptolyngbyaceae</taxon>
        <taxon>Leptolyngbya group</taxon>
        <taxon>Leptolyngbya</taxon>
    </lineage>
</organism>
<protein>
    <submittedName>
        <fullName evidence="2">DUF3007 domain-containing protein</fullName>
    </submittedName>
</protein>
<reference evidence="2 3" key="2">
    <citation type="submission" date="2018-06" db="EMBL/GenBank/DDBJ databases">
        <title>Metagenomic assembly of (sub)arctic Cyanobacteria and their associated microbiome from non-axenic cultures.</title>
        <authorList>
            <person name="Baurain D."/>
        </authorList>
    </citation>
    <scope>NUCLEOTIDE SEQUENCE [LARGE SCALE GENOMIC DNA]</scope>
    <source>
        <strain evidence="2">ULC129bin1</strain>
    </source>
</reference>
<dbReference type="EMBL" id="QBMC01000109">
    <property type="protein sequence ID" value="PZO14387.1"/>
    <property type="molecule type" value="Genomic_DNA"/>
</dbReference>
<dbReference type="Pfam" id="PF11460">
    <property type="entry name" value="DUF3007"/>
    <property type="match status" value="1"/>
</dbReference>
<dbReference type="PANTHER" id="PTHR35734">
    <property type="entry name" value="OS01G0805200 PROTEIN"/>
    <property type="match status" value="1"/>
</dbReference>
<sequence>MRRIDAIGISLGVFALGGAVYTGLNLAGLDNLSAGVWSQVVLVLVLVGWTATYLTRVVGKNMTYDQQLRDYEDAVLQKRLDEMSPEEVAALQAEVAQERREKGEVISDEL</sequence>
<evidence type="ECO:0000256" key="1">
    <source>
        <dbReference type="SAM" id="Phobius"/>
    </source>
</evidence>
<reference evidence="3" key="1">
    <citation type="submission" date="2018-04" db="EMBL/GenBank/DDBJ databases">
        <authorList>
            <person name="Cornet L."/>
        </authorList>
    </citation>
    <scope>NUCLEOTIDE SEQUENCE [LARGE SCALE GENOMIC DNA]</scope>
</reference>
<dbReference type="Proteomes" id="UP000249354">
    <property type="component" value="Unassembled WGS sequence"/>
</dbReference>
<comment type="caution">
    <text evidence="2">The sequence shown here is derived from an EMBL/GenBank/DDBJ whole genome shotgun (WGS) entry which is preliminary data.</text>
</comment>
<evidence type="ECO:0000313" key="2">
    <source>
        <dbReference type="EMBL" id="PZO14387.1"/>
    </source>
</evidence>
<keyword evidence="1" id="KW-1133">Transmembrane helix</keyword>
<name>A0A2W4U5B3_9CYAN</name>
<accession>A0A2W4U5B3</accession>
<feature type="transmembrane region" description="Helical" evidence="1">
    <location>
        <begin position="7"/>
        <end position="24"/>
    </location>
</feature>
<proteinExistence type="predicted"/>
<evidence type="ECO:0000313" key="3">
    <source>
        <dbReference type="Proteomes" id="UP000249354"/>
    </source>
</evidence>
<dbReference type="AlphaFoldDB" id="A0A2W4U5B3"/>
<keyword evidence="1" id="KW-0812">Transmembrane</keyword>
<dbReference type="PANTHER" id="PTHR35734:SF1">
    <property type="entry name" value="OS01G0805200 PROTEIN"/>
    <property type="match status" value="1"/>
</dbReference>
<gene>
    <name evidence="2" type="ORF">DCF25_15000</name>
</gene>